<comment type="similarity">
    <text evidence="4">Belongs to the methyl-accepting chemotaxis (MCP) protein family.</text>
</comment>
<dbReference type="SUPFAM" id="SSF58104">
    <property type="entry name" value="Methyl-accepting chemotaxis protein (MCP) signaling domain"/>
    <property type="match status" value="1"/>
</dbReference>
<evidence type="ECO:0000256" key="4">
    <source>
        <dbReference type="ARBA" id="ARBA00029447"/>
    </source>
</evidence>
<dbReference type="OrthoDB" id="8482111at2"/>
<dbReference type="InterPro" id="IPR003660">
    <property type="entry name" value="HAMP_dom"/>
</dbReference>
<dbReference type="GO" id="GO:0005886">
    <property type="term" value="C:plasma membrane"/>
    <property type="evidence" value="ECO:0007669"/>
    <property type="project" value="UniProtKB-SubCell"/>
</dbReference>
<dbReference type="EMBL" id="SLZW01000001">
    <property type="protein sequence ID" value="TCS64977.1"/>
    <property type="molecule type" value="Genomic_DNA"/>
</dbReference>
<evidence type="ECO:0000256" key="6">
    <source>
        <dbReference type="SAM" id="Phobius"/>
    </source>
</evidence>
<comment type="caution">
    <text evidence="10">The sequence shown here is derived from an EMBL/GenBank/DDBJ whole genome shotgun (WGS) entry which is preliminary data.</text>
</comment>
<comment type="subcellular location">
    <subcellularLocation>
        <location evidence="1">Cell inner membrane</location>
        <topology evidence="1">Multi-pass membrane protein</topology>
    </subcellularLocation>
</comment>
<proteinExistence type="inferred from homology"/>
<evidence type="ECO:0000256" key="3">
    <source>
        <dbReference type="ARBA" id="ARBA00023224"/>
    </source>
</evidence>
<evidence type="ECO:0000313" key="10">
    <source>
        <dbReference type="EMBL" id="TCS64977.1"/>
    </source>
</evidence>
<dbReference type="InterPro" id="IPR004089">
    <property type="entry name" value="MCPsignal_dom"/>
</dbReference>
<dbReference type="PANTHER" id="PTHR32089:SF112">
    <property type="entry name" value="LYSOZYME-LIKE PROTEIN-RELATED"/>
    <property type="match status" value="1"/>
</dbReference>
<feature type="transmembrane region" description="Helical" evidence="6">
    <location>
        <begin position="202"/>
        <end position="222"/>
    </location>
</feature>
<name>A0A4R3JGG3_9PROT</name>
<dbReference type="AlphaFoldDB" id="A0A4R3JGG3"/>
<reference evidence="10 11" key="1">
    <citation type="submission" date="2019-03" db="EMBL/GenBank/DDBJ databases">
        <title>Genomic Encyclopedia of Type Strains, Phase IV (KMG-IV): sequencing the most valuable type-strain genomes for metagenomic binning, comparative biology and taxonomic classification.</title>
        <authorList>
            <person name="Goeker M."/>
        </authorList>
    </citation>
    <scope>NUCLEOTIDE SEQUENCE [LARGE SCALE GENOMIC DNA]</scope>
    <source>
        <strain evidence="10 11">DSM 101688</strain>
    </source>
</reference>
<dbReference type="Proteomes" id="UP000295304">
    <property type="component" value="Unassembled WGS sequence"/>
</dbReference>
<keyword evidence="6" id="KW-1133">Transmembrane helix</keyword>
<protein>
    <submittedName>
        <fullName evidence="10">Methyl-accepting chemotaxis sensory transducer</fullName>
    </submittedName>
</protein>
<evidence type="ECO:0000259" key="7">
    <source>
        <dbReference type="PROSITE" id="PS50111"/>
    </source>
</evidence>
<keyword evidence="2" id="KW-0997">Cell inner membrane</keyword>
<dbReference type="RefSeq" id="WP_132937702.1">
    <property type="nucleotide sequence ID" value="NZ_CP119676.1"/>
</dbReference>
<evidence type="ECO:0000259" key="9">
    <source>
        <dbReference type="PROSITE" id="PS50885"/>
    </source>
</evidence>
<evidence type="ECO:0000256" key="5">
    <source>
        <dbReference type="PROSITE-ProRule" id="PRU00284"/>
    </source>
</evidence>
<evidence type="ECO:0000256" key="1">
    <source>
        <dbReference type="ARBA" id="ARBA00004429"/>
    </source>
</evidence>
<accession>A0A4R3JGG3</accession>
<keyword evidence="2" id="KW-1003">Cell membrane</keyword>
<keyword evidence="3 5" id="KW-0807">Transducer</keyword>
<dbReference type="Pfam" id="PF00015">
    <property type="entry name" value="MCPsignal"/>
    <property type="match status" value="1"/>
</dbReference>
<feature type="domain" description="T-SNARE coiled-coil homology" evidence="8">
    <location>
        <begin position="470"/>
        <end position="532"/>
    </location>
</feature>
<keyword evidence="6" id="KW-0812">Transmembrane</keyword>
<dbReference type="GO" id="GO:0007165">
    <property type="term" value="P:signal transduction"/>
    <property type="evidence" value="ECO:0007669"/>
    <property type="project" value="UniProtKB-KW"/>
</dbReference>
<organism evidence="10 11">
    <name type="scientific">Varunaivibrio sulfuroxidans</name>
    <dbReference type="NCBI Taxonomy" id="1773489"/>
    <lineage>
        <taxon>Bacteria</taxon>
        <taxon>Pseudomonadati</taxon>
        <taxon>Pseudomonadota</taxon>
        <taxon>Alphaproteobacteria</taxon>
        <taxon>Rhodospirillales</taxon>
        <taxon>Magnetovibrionaceae</taxon>
        <taxon>Varunaivibrio</taxon>
    </lineage>
</organism>
<feature type="domain" description="Methyl-accepting transducer" evidence="7">
    <location>
        <begin position="318"/>
        <end position="554"/>
    </location>
</feature>
<evidence type="ECO:0000256" key="2">
    <source>
        <dbReference type="ARBA" id="ARBA00022519"/>
    </source>
</evidence>
<gene>
    <name evidence="10" type="ORF">EDD55_101309</name>
</gene>
<dbReference type="PROSITE" id="PS50192">
    <property type="entry name" value="T_SNARE"/>
    <property type="match status" value="1"/>
</dbReference>
<dbReference type="Gene3D" id="6.10.340.10">
    <property type="match status" value="1"/>
</dbReference>
<keyword evidence="11" id="KW-1185">Reference proteome</keyword>
<evidence type="ECO:0000313" key="11">
    <source>
        <dbReference type="Proteomes" id="UP000295304"/>
    </source>
</evidence>
<dbReference type="Gene3D" id="1.10.287.950">
    <property type="entry name" value="Methyl-accepting chemotaxis protein"/>
    <property type="match status" value="1"/>
</dbReference>
<dbReference type="SMART" id="SM00283">
    <property type="entry name" value="MA"/>
    <property type="match status" value="1"/>
</dbReference>
<feature type="domain" description="HAMP" evidence="9">
    <location>
        <begin position="223"/>
        <end position="277"/>
    </location>
</feature>
<sequence length="574" mass="59800">MTVTFRLGAILIAILIVFSGASAVTFFNLGSQTNRLSAASEEAAAVGDRAIPLLSSIKEIKIDVIQVQQWISDISATRGQDGLNDGLDVAAQFAGKFAEDVKKARALAGSMNHADVVTALDAATKAFDPYYQTGIKMAKIYIEQGPAGGNKMMPSFDAVASEIGKSMDSLTSLVEKATDARLAALAGANKALETGNAQIIRINLILAGVGFLIALGGALYLYRLIKGSIDALLDDITKISDKNYGAGLSLSTARKDEFGRVAKILHTAMERLAQADQAEIDRQDVERKNLEARRRQRNDLAESFQSSVGHVVEAVSSAATELQASAKSMSATAEQTSSRSGAVTSAAEEASSNVQTVASAAEELSSSISEISRQVSQSTQIAGTAVAEVDGTNAKIQGLAEAANKIGEVVALITDIADQTNLLALNATIEAARAGEAGKGFAVVASEVKNLANQTAKATEEIGAQIGGIQGATREAVEAMGSIGKVIGEMNEIASAIAAAVEEQGAATQEIARNVEQASDGTSRVSTNIMEVTQAATETGQSSAEILSAATELSRQSESLRGEVQRFIVQIRED</sequence>
<dbReference type="PROSITE" id="PS50885">
    <property type="entry name" value="HAMP"/>
    <property type="match status" value="1"/>
</dbReference>
<dbReference type="PANTHER" id="PTHR32089">
    <property type="entry name" value="METHYL-ACCEPTING CHEMOTAXIS PROTEIN MCPB"/>
    <property type="match status" value="1"/>
</dbReference>
<dbReference type="InterPro" id="IPR000727">
    <property type="entry name" value="T_SNARE_dom"/>
</dbReference>
<keyword evidence="6" id="KW-0472">Membrane</keyword>
<dbReference type="PROSITE" id="PS50111">
    <property type="entry name" value="CHEMOTAXIS_TRANSDUC_2"/>
    <property type="match status" value="1"/>
</dbReference>
<evidence type="ECO:0000259" key="8">
    <source>
        <dbReference type="PROSITE" id="PS50192"/>
    </source>
</evidence>